<evidence type="ECO:0000256" key="3">
    <source>
        <dbReference type="ARBA" id="ARBA00022475"/>
    </source>
</evidence>
<evidence type="ECO:0000256" key="8">
    <source>
        <dbReference type="PIRNR" id="PIRNR006351"/>
    </source>
</evidence>
<proteinExistence type="predicted"/>
<feature type="transmembrane region" description="Helical" evidence="9">
    <location>
        <begin position="97"/>
        <end position="114"/>
    </location>
</feature>
<dbReference type="RefSeq" id="WP_007707706.1">
    <property type="nucleotide sequence ID" value="NZ_BAABXR010000001.1"/>
</dbReference>
<name>A0A413F9R3_9FIRM</name>
<keyword evidence="7 8" id="KW-0472">Membrane</keyword>
<keyword evidence="2 8" id="KW-0813">Transport</keyword>
<evidence type="ECO:0000256" key="4">
    <source>
        <dbReference type="ARBA" id="ARBA00022597"/>
    </source>
</evidence>
<feature type="transmembrane region" description="Helical" evidence="9">
    <location>
        <begin position="324"/>
        <end position="346"/>
    </location>
</feature>
<evidence type="ECO:0000256" key="2">
    <source>
        <dbReference type="ARBA" id="ARBA00022448"/>
    </source>
</evidence>
<feature type="transmembrane region" description="Helical" evidence="9">
    <location>
        <begin position="21"/>
        <end position="47"/>
    </location>
</feature>
<evidence type="ECO:0000256" key="9">
    <source>
        <dbReference type="SAM" id="Phobius"/>
    </source>
</evidence>
<feature type="transmembrane region" description="Helical" evidence="9">
    <location>
        <begin position="266"/>
        <end position="288"/>
    </location>
</feature>
<dbReference type="GO" id="GO:0009401">
    <property type="term" value="P:phosphoenolpyruvate-dependent sugar phosphotransferase system"/>
    <property type="evidence" value="ECO:0007669"/>
    <property type="project" value="InterPro"/>
</dbReference>
<evidence type="ECO:0000256" key="7">
    <source>
        <dbReference type="ARBA" id="ARBA00023136"/>
    </source>
</evidence>
<dbReference type="PANTHER" id="PTHR33989:SF4">
    <property type="entry name" value="PTS SYSTEM N,N'-DIACETYLCHITOBIOSE-SPECIFIC EIIC COMPONENT"/>
    <property type="match status" value="1"/>
</dbReference>
<reference evidence="11 12" key="1">
    <citation type="submission" date="2018-08" db="EMBL/GenBank/DDBJ databases">
        <title>A genome reference for cultivated species of the human gut microbiota.</title>
        <authorList>
            <person name="Zou Y."/>
            <person name="Xue W."/>
            <person name="Luo G."/>
        </authorList>
    </citation>
    <scope>NUCLEOTIDE SEQUENCE [LARGE SCALE GENOMIC DNA]</scope>
    <source>
        <strain evidence="11 12">AF04-15</strain>
    </source>
</reference>
<feature type="transmembrane region" description="Helical" evidence="9">
    <location>
        <begin position="120"/>
        <end position="144"/>
    </location>
</feature>
<dbReference type="PROSITE" id="PS51105">
    <property type="entry name" value="PTS_EIIC_TYPE_3"/>
    <property type="match status" value="1"/>
</dbReference>
<keyword evidence="3 8" id="KW-1003">Cell membrane</keyword>
<dbReference type="InterPro" id="IPR051088">
    <property type="entry name" value="PTS_Sugar-EIIC/EIIB"/>
</dbReference>
<dbReference type="Proteomes" id="UP000283880">
    <property type="component" value="Unassembled WGS sequence"/>
</dbReference>
<keyword evidence="4 8" id="KW-0762">Sugar transport</keyword>
<feature type="transmembrane region" description="Helical" evidence="9">
    <location>
        <begin position="231"/>
        <end position="254"/>
    </location>
</feature>
<organism evidence="11 12">
    <name type="scientific">Enterocloster asparagiformis</name>
    <dbReference type="NCBI Taxonomy" id="333367"/>
    <lineage>
        <taxon>Bacteria</taxon>
        <taxon>Bacillati</taxon>
        <taxon>Bacillota</taxon>
        <taxon>Clostridia</taxon>
        <taxon>Lachnospirales</taxon>
        <taxon>Lachnospiraceae</taxon>
        <taxon>Enterocloster</taxon>
    </lineage>
</organism>
<dbReference type="GO" id="GO:0005886">
    <property type="term" value="C:plasma membrane"/>
    <property type="evidence" value="ECO:0007669"/>
    <property type="project" value="UniProtKB-SubCell"/>
</dbReference>
<evidence type="ECO:0000256" key="5">
    <source>
        <dbReference type="ARBA" id="ARBA00022692"/>
    </source>
</evidence>
<dbReference type="AlphaFoldDB" id="A0A413F9R3"/>
<evidence type="ECO:0000313" key="11">
    <source>
        <dbReference type="EMBL" id="RGX25180.1"/>
    </source>
</evidence>
<comment type="subcellular location">
    <subcellularLocation>
        <location evidence="1">Cell membrane</location>
        <topology evidence="1">Multi-pass membrane protein</topology>
    </subcellularLocation>
</comment>
<comment type="function">
    <text evidence="8">The phosphoenolpyruvate-dependent sugar phosphotransferase system (PTS), a major carbohydrate active -transport system, catalyzes the phosphorylation of incoming sugar substrates concomitant with their translocation across the cell membrane.</text>
</comment>
<dbReference type="PIRSF" id="PIRSF006351">
    <property type="entry name" value="PTS_EIIC-Cellobiose"/>
    <property type="match status" value="1"/>
</dbReference>
<dbReference type="EMBL" id="QSBM01000020">
    <property type="protein sequence ID" value="RGX25180.1"/>
    <property type="molecule type" value="Genomic_DNA"/>
</dbReference>
<evidence type="ECO:0000259" key="10">
    <source>
        <dbReference type="PROSITE" id="PS51105"/>
    </source>
</evidence>
<gene>
    <name evidence="11" type="ORF">DWV29_22175</name>
</gene>
<feature type="transmembrane region" description="Helical" evidence="9">
    <location>
        <begin position="165"/>
        <end position="192"/>
    </location>
</feature>
<evidence type="ECO:0000313" key="12">
    <source>
        <dbReference type="Proteomes" id="UP000283880"/>
    </source>
</evidence>
<feature type="domain" description="PTS EIIC type-3" evidence="10">
    <location>
        <begin position="8"/>
        <end position="394"/>
    </location>
</feature>
<feature type="transmembrane region" description="Helical" evidence="9">
    <location>
        <begin position="198"/>
        <end position="224"/>
    </location>
</feature>
<dbReference type="OrthoDB" id="1641940at2"/>
<dbReference type="GO" id="GO:1902815">
    <property type="term" value="P:N,N'-diacetylchitobiose import"/>
    <property type="evidence" value="ECO:0007669"/>
    <property type="project" value="TreeGrafter"/>
</dbReference>
<dbReference type="InterPro" id="IPR004796">
    <property type="entry name" value="PTS_IIC_cello"/>
</dbReference>
<evidence type="ECO:0000256" key="6">
    <source>
        <dbReference type="ARBA" id="ARBA00022989"/>
    </source>
</evidence>
<sequence>MDQFMTWMTERFAPRMNRLARNAYVAALQDAILTTMPLIFIGTFATIMDVVRELVPSWPDFSAFNTYTFGLLSLFLAFLIPYSLMEKKKQKQTRRQAGLAGIAFFMMIISPEFTDGNIVVKFSALGAGGMIAAIVAGVFVGFVMSSFGKLHLFKEDSALPDFVTVWFDTLIPISLIIVVGWVLVTLMGWNIFDMITNFFMPLVSLGESFGGFVILNFLSMAFLYSFGISTWVLYPILSVVALSGIAANMDAAAAGMAAVNIHVYEVTWIMTIGGGGATFALAIMLCFLSKSHRLKMMGKTVIGPSIFNINEPLVYGTPITFNPILMIPMWIAGLVCPIITWLTFYFGLVPIPTRVFEMWYLPKFIFAYFSTGSIRGTVLAVVLFAVSWLIYYPFFKVYDKQVYEEEQAALKQESE</sequence>
<dbReference type="Pfam" id="PF02378">
    <property type="entry name" value="PTS_EIIC"/>
    <property type="match status" value="1"/>
</dbReference>
<protein>
    <recommendedName>
        <fullName evidence="8">Permease IIC component</fullName>
    </recommendedName>
</protein>
<feature type="transmembrane region" description="Helical" evidence="9">
    <location>
        <begin position="67"/>
        <end position="85"/>
    </location>
</feature>
<accession>A0A413F9R3</accession>
<dbReference type="PANTHER" id="PTHR33989">
    <property type="match status" value="1"/>
</dbReference>
<dbReference type="GO" id="GO:0008982">
    <property type="term" value="F:protein-N(PI)-phosphohistidine-sugar phosphotransferase activity"/>
    <property type="evidence" value="ECO:0007669"/>
    <property type="project" value="UniProtKB-UniRule"/>
</dbReference>
<keyword evidence="6 9" id="KW-1133">Transmembrane helix</keyword>
<dbReference type="InterPro" id="IPR003352">
    <property type="entry name" value="PTS_EIIC"/>
</dbReference>
<comment type="caution">
    <text evidence="11">The sequence shown here is derived from an EMBL/GenBank/DDBJ whole genome shotgun (WGS) entry which is preliminary data.</text>
</comment>
<evidence type="ECO:0000256" key="1">
    <source>
        <dbReference type="ARBA" id="ARBA00004651"/>
    </source>
</evidence>
<dbReference type="InterPro" id="IPR004501">
    <property type="entry name" value="PTS_EIIC_3"/>
</dbReference>
<keyword evidence="5 9" id="KW-0812">Transmembrane</keyword>
<feature type="transmembrane region" description="Helical" evidence="9">
    <location>
        <begin position="366"/>
        <end position="391"/>
    </location>
</feature>